<comment type="caution">
    <text evidence="2">The sequence shown here is derived from an EMBL/GenBank/DDBJ whole genome shotgun (WGS) entry which is preliminary data.</text>
</comment>
<dbReference type="AlphaFoldDB" id="Q2CEP2"/>
<dbReference type="Pfam" id="PF00501">
    <property type="entry name" value="AMP-binding"/>
    <property type="match status" value="1"/>
</dbReference>
<accession>Q2CEP2</accession>
<dbReference type="InterPro" id="IPR000873">
    <property type="entry name" value="AMP-dep_synth/lig_dom"/>
</dbReference>
<protein>
    <recommendedName>
        <fullName evidence="1">AMP-dependent synthetase/ligase domain-containing protein</fullName>
    </recommendedName>
</protein>
<dbReference type="EMBL" id="AAOT01000017">
    <property type="protein sequence ID" value="EAR51090.1"/>
    <property type="molecule type" value="Genomic_DNA"/>
</dbReference>
<dbReference type="PANTHER" id="PTHR43767">
    <property type="entry name" value="LONG-CHAIN-FATTY-ACID--COA LIGASE"/>
    <property type="match status" value="1"/>
</dbReference>
<dbReference type="Proteomes" id="UP000003635">
    <property type="component" value="Unassembled WGS sequence"/>
</dbReference>
<dbReference type="PANTHER" id="PTHR43767:SF10">
    <property type="entry name" value="SURFACTIN SYNTHASE SUBUNIT 1"/>
    <property type="match status" value="1"/>
</dbReference>
<dbReference type="SUPFAM" id="SSF56801">
    <property type="entry name" value="Acetyl-CoA synthetase-like"/>
    <property type="match status" value="1"/>
</dbReference>
<dbReference type="InterPro" id="IPR042099">
    <property type="entry name" value="ANL_N_sf"/>
</dbReference>
<dbReference type="OrthoDB" id="7433489at2"/>
<dbReference type="InterPro" id="IPR045851">
    <property type="entry name" value="AMP-bd_C_sf"/>
</dbReference>
<dbReference type="RefSeq" id="WP_007257070.1">
    <property type="nucleotide sequence ID" value="NZ_CH724110.1"/>
</dbReference>
<dbReference type="Gene3D" id="3.40.50.12780">
    <property type="entry name" value="N-terminal domain of ligase-like"/>
    <property type="match status" value="1"/>
</dbReference>
<dbReference type="HOGENOM" id="CLU_564707_0_0_5"/>
<organism evidence="2 3">
    <name type="scientific">Oceanicola granulosus (strain ATCC BAA-861 / DSM 15982 / KCTC 12143 / HTCC2516)</name>
    <dbReference type="NCBI Taxonomy" id="314256"/>
    <lineage>
        <taxon>Bacteria</taxon>
        <taxon>Pseudomonadati</taxon>
        <taxon>Pseudomonadota</taxon>
        <taxon>Alphaproteobacteria</taxon>
        <taxon>Rhodobacterales</taxon>
        <taxon>Roseobacteraceae</taxon>
        <taxon>Oceanicola</taxon>
    </lineage>
</organism>
<sequence length="475" mass="50996">MLSEIIPFQAKHAPEAHAIELPTGTITYRRFAADIGRMAQALADEGIAPGQVVLVSDARPYIHLLRLMALLQLGCTSVSEERLRRTAGLVRPDWVLAETPPEDLPETTRVILQDAERLGRVLSAEPVPGPRPEVSAETLVRLDMTSGSTGQPKIVPLSLAMMVARLQNNGPLLPFPVRLLSTMGLDVTGSFLALLKVWSLGQTAVFAGPLSPGDALRQLKPTFAVMAPIQAQHLLSTWDASWPRPETFRLVTGGAPLPRRLRDALIATITDDIPVSYGSTEGWLICHGDAKALPDVPGATGYVLPGAALQIVDDADTPLPSGEIGRVRVRSGEMVAHYWTPEGQVPNPSFRDGWFYPGDLGQLTAEGLFVHSGRTDDVLNLGGEKVAAFEVEEQLAALPGVREAGAFALADASGVDCLHAAVVADRPASDITADFIARFRREIVVTALPHLPRTPFGKLERPTLVAQVRQALAES</sequence>
<dbReference type="InterPro" id="IPR050237">
    <property type="entry name" value="ATP-dep_AMP-bd_enzyme"/>
</dbReference>
<keyword evidence="3" id="KW-1185">Reference proteome</keyword>
<proteinExistence type="predicted"/>
<evidence type="ECO:0000259" key="1">
    <source>
        <dbReference type="Pfam" id="PF00501"/>
    </source>
</evidence>
<dbReference type="PROSITE" id="PS00455">
    <property type="entry name" value="AMP_BINDING"/>
    <property type="match status" value="1"/>
</dbReference>
<evidence type="ECO:0000313" key="2">
    <source>
        <dbReference type="EMBL" id="EAR51090.1"/>
    </source>
</evidence>
<dbReference type="Gene3D" id="3.30.300.30">
    <property type="match status" value="1"/>
</dbReference>
<reference evidence="2 3" key="1">
    <citation type="journal article" date="2010" name="J. Bacteriol.">
        <title>Genome sequences of Oceanicola granulosus HTCC2516(T) and Oceanicola batsensis HTCC2597(TDelta).</title>
        <authorList>
            <person name="Thrash J.C."/>
            <person name="Cho J.C."/>
            <person name="Vergin K.L."/>
            <person name="Giovannoni S.J."/>
        </authorList>
    </citation>
    <scope>NUCLEOTIDE SEQUENCE [LARGE SCALE GENOMIC DNA]</scope>
    <source>
        <strain evidence="3">ATCC BAA-861 / DSM 15982 / KCTC 12143 / HTCC2516</strain>
    </source>
</reference>
<dbReference type="CDD" id="cd04433">
    <property type="entry name" value="AFD_class_I"/>
    <property type="match status" value="1"/>
</dbReference>
<dbReference type="InterPro" id="IPR020845">
    <property type="entry name" value="AMP-binding_CS"/>
</dbReference>
<name>Q2CEP2_OCEGH</name>
<evidence type="ECO:0000313" key="3">
    <source>
        <dbReference type="Proteomes" id="UP000003635"/>
    </source>
</evidence>
<dbReference type="eggNOG" id="COG0318">
    <property type="taxonomic scope" value="Bacteria"/>
</dbReference>
<feature type="domain" description="AMP-dependent synthetase/ligase" evidence="1">
    <location>
        <begin position="9"/>
        <end position="339"/>
    </location>
</feature>
<gene>
    <name evidence="2" type="ORF">OG2516_18010</name>
</gene>
<dbReference type="STRING" id="314256.OG2516_18010"/>